<keyword evidence="2" id="KW-0150">Chloroplast</keyword>
<dbReference type="InterPro" id="IPR000477">
    <property type="entry name" value="RT_dom"/>
</dbReference>
<accession>A0A1B2RYT4</accession>
<evidence type="ECO:0000259" key="1">
    <source>
        <dbReference type="PROSITE" id="PS50878"/>
    </source>
</evidence>
<organism evidence="2">
    <name type="scientific">Rhexinema sarcinoideum</name>
    <dbReference type="NCBI Taxonomy" id="43261"/>
    <lineage>
        <taxon>Eukaryota</taxon>
        <taxon>Viridiplantae</taxon>
        <taxon>Chlorophyta</taxon>
        <taxon>core chlorophytes</taxon>
        <taxon>Ulvophyceae</taxon>
        <taxon>OUU clade</taxon>
        <taxon>Ulotrichales</taxon>
        <taxon>Helicodictyaceae</taxon>
        <taxon>Rhexinema</taxon>
    </lineage>
</organism>
<dbReference type="GO" id="GO:0005739">
    <property type="term" value="C:mitochondrion"/>
    <property type="evidence" value="ECO:0007669"/>
    <property type="project" value="TreeGrafter"/>
</dbReference>
<keyword evidence="2" id="KW-0934">Plastid</keyword>
<protein>
    <submittedName>
        <fullName evidence="2">Putative reverse transcriptase and intron maturase</fullName>
    </submittedName>
</protein>
<feature type="domain" description="Reverse transcriptase" evidence="1">
    <location>
        <begin position="71"/>
        <end position="369"/>
    </location>
</feature>
<dbReference type="InterPro" id="IPR024937">
    <property type="entry name" value="Domain_X"/>
</dbReference>
<keyword evidence="2" id="KW-0808">Transferase</keyword>
<geneLocation type="chloroplast" evidence="2"/>
<dbReference type="CDD" id="cd01651">
    <property type="entry name" value="RT_G2_intron"/>
    <property type="match status" value="1"/>
</dbReference>
<dbReference type="InterPro" id="IPR043502">
    <property type="entry name" value="DNA/RNA_pol_sf"/>
</dbReference>
<dbReference type="PANTHER" id="PTHR33642">
    <property type="entry name" value="COX1/OXI3 INTRON 1 PROTEIN-RELATED"/>
    <property type="match status" value="1"/>
</dbReference>
<dbReference type="InterPro" id="IPR003615">
    <property type="entry name" value="HNH_nuc"/>
</dbReference>
<dbReference type="Pfam" id="PF01348">
    <property type="entry name" value="Intron_maturas2"/>
    <property type="match status" value="1"/>
</dbReference>
<name>A0A1B2RYT4_9CHLO</name>
<dbReference type="SUPFAM" id="SSF56672">
    <property type="entry name" value="DNA/RNA polymerases"/>
    <property type="match status" value="1"/>
</dbReference>
<keyword evidence="2" id="KW-0548">Nucleotidyltransferase</keyword>
<dbReference type="EMBL" id="KX306821">
    <property type="protein sequence ID" value="AOC61484.1"/>
    <property type="molecule type" value="Genomic_DNA"/>
</dbReference>
<dbReference type="PROSITE" id="PS50878">
    <property type="entry name" value="RT_POL"/>
    <property type="match status" value="1"/>
</dbReference>
<evidence type="ECO:0000313" key="2">
    <source>
        <dbReference type="EMBL" id="AOC61484.1"/>
    </source>
</evidence>
<reference evidence="2" key="1">
    <citation type="journal article" date="2016" name="Genome Biol. Evol.">
        <title>Mitochondrion-to-Chloroplast DNA Transfers and Intragenomic Proliferation of Chloroplast Group II Introns in Gloeotilopsis Green Algae (Ulotrichales, Ulvophyceae).</title>
        <authorList>
            <person name="Turmel M."/>
            <person name="Otis C."/>
            <person name="Lemieux C."/>
        </authorList>
    </citation>
    <scope>NUCLEOTIDE SEQUENCE</scope>
</reference>
<dbReference type="CDD" id="cd00085">
    <property type="entry name" value="HNHc"/>
    <property type="match status" value="1"/>
</dbReference>
<sequence length="617" mass="72507">MNTQALERLEQIRKKNQKNPIWINQDLYRFFYKEEMYISAYENIKSNKGALTRGSTSETFNGLSIKKIQRMIEMMRLNKYEFQPTRKLYIPKPGKKTFKPLEIPNYNDKVIQEIIRMILEAIYEPRFSNRSHGFRPGKSCHTALREIKQKFAGMKWLIKGDIKSAYDNVDHRILLNLLKQSINDERFILLIKRVLKAGYLKLGAPRSIISSIDTFQRSIISPILFNIYLSPLDEFIEMLKKKYEKIEKKRQTTKEYNSNAISIARQKKKIDNCNDLKTRKELVTTLNKLKTERVKIKAYKDDSILIRIQYVRYADDWVVGITGPKSTAESIRQEIAQFLKEKLNFDLNLEKTKITYLKKNMGFFLGYQLRMKTKIKYTKIKNKAGIYFKKKSTGHFINLDAPILKLIARLCLKGFCNGEGKPTSKRSWTTLDDKEIIRMYNKILNGLASYYSGADNQRKLIRIQYILQHSCACTLAQRHKSTVKKIYGKHGREMQIKHYVETKNGPVEKIISLNLRKFSKLTKRWLTKAKSFNDPFKTYAYRRTKSKVQDFCCICGCETNVEMHHVKHLKGSIHTKRFNQILEIINRKQIPVCKDCHTSIHSGKYDKMKLSDLVFPN</sequence>
<gene>
    <name evidence="2" type="primary">orf617</name>
</gene>
<dbReference type="GO" id="GO:0003964">
    <property type="term" value="F:RNA-directed DNA polymerase activity"/>
    <property type="evidence" value="ECO:0007669"/>
    <property type="project" value="UniProtKB-KW"/>
</dbReference>
<dbReference type="AlphaFoldDB" id="A0A1B2RYT4"/>
<dbReference type="Pfam" id="PF00078">
    <property type="entry name" value="RVT_1"/>
    <property type="match status" value="1"/>
</dbReference>
<proteinExistence type="predicted"/>
<dbReference type="GO" id="GO:0090615">
    <property type="term" value="P:mitochondrial mRNA processing"/>
    <property type="evidence" value="ECO:0007669"/>
    <property type="project" value="TreeGrafter"/>
</dbReference>
<dbReference type="PANTHER" id="PTHR33642:SF4">
    <property type="entry name" value="COX1_OXI3 INTRON 1 PROTEIN-RELATED"/>
    <property type="match status" value="1"/>
</dbReference>
<dbReference type="GO" id="GO:0006315">
    <property type="term" value="P:homing of group II introns"/>
    <property type="evidence" value="ECO:0007669"/>
    <property type="project" value="TreeGrafter"/>
</dbReference>
<keyword evidence="2" id="KW-0695">RNA-directed DNA polymerase</keyword>